<dbReference type="Pfam" id="PF04239">
    <property type="entry name" value="DUF421"/>
    <property type="match status" value="1"/>
</dbReference>
<organism evidence="9 10">
    <name type="scientific">Heyndrickxia ginsengihumi</name>
    <dbReference type="NCBI Taxonomy" id="363870"/>
    <lineage>
        <taxon>Bacteria</taxon>
        <taxon>Bacillati</taxon>
        <taxon>Bacillota</taxon>
        <taxon>Bacilli</taxon>
        <taxon>Bacillales</taxon>
        <taxon>Bacillaceae</taxon>
        <taxon>Heyndrickxia</taxon>
    </lineage>
</organism>
<reference evidence="9 10" key="2">
    <citation type="submission" date="2020-03" db="EMBL/GenBank/DDBJ databases">
        <title>Bacillus aquiflavi sp. nov., isolated from yellow water of strong flavor Chinese baijiu in Yibin region of China.</title>
        <authorList>
            <person name="Xie J."/>
        </authorList>
    </citation>
    <scope>NUCLEOTIDE SEQUENCE [LARGE SCALE GENOMIC DNA]</scope>
    <source>
        <strain evidence="9 10">Gsoil 114</strain>
    </source>
</reference>
<feature type="transmembrane region" description="Helical" evidence="7">
    <location>
        <begin position="58"/>
        <end position="79"/>
    </location>
</feature>
<dbReference type="PANTHER" id="PTHR34582:SF6">
    <property type="entry name" value="UPF0702 TRANSMEMBRANE PROTEIN YCAP"/>
    <property type="match status" value="1"/>
</dbReference>
<evidence type="ECO:0000256" key="7">
    <source>
        <dbReference type="SAM" id="Phobius"/>
    </source>
</evidence>
<evidence type="ECO:0000256" key="1">
    <source>
        <dbReference type="ARBA" id="ARBA00004651"/>
    </source>
</evidence>
<comment type="subcellular location">
    <subcellularLocation>
        <location evidence="1">Cell membrane</location>
        <topology evidence="1">Multi-pass membrane protein</topology>
    </subcellularLocation>
</comment>
<proteinExistence type="inferred from homology"/>
<keyword evidence="3" id="KW-1003">Cell membrane</keyword>
<dbReference type="Proteomes" id="UP000476934">
    <property type="component" value="Unassembled WGS sequence"/>
</dbReference>
<dbReference type="InterPro" id="IPR007353">
    <property type="entry name" value="DUF421"/>
</dbReference>
<keyword evidence="4 7" id="KW-0812">Transmembrane</keyword>
<gene>
    <name evidence="9" type="ORF">G4D61_10855</name>
</gene>
<dbReference type="InterPro" id="IPR023090">
    <property type="entry name" value="UPF0702_alpha/beta_dom_sf"/>
</dbReference>
<reference evidence="9 10" key="1">
    <citation type="submission" date="2020-02" db="EMBL/GenBank/DDBJ databases">
        <authorList>
            <person name="Feng H."/>
        </authorList>
    </citation>
    <scope>NUCLEOTIDE SEQUENCE [LARGE SCALE GENOMIC DNA]</scope>
    <source>
        <strain evidence="9 10">Gsoil 114</strain>
    </source>
</reference>
<name>A0A6M0P838_9BACI</name>
<dbReference type="RefSeq" id="WP_025728353.1">
    <property type="nucleotide sequence ID" value="NZ_JAAIWK010000016.1"/>
</dbReference>
<feature type="domain" description="YetF C-terminal" evidence="8">
    <location>
        <begin position="82"/>
        <end position="204"/>
    </location>
</feature>
<keyword evidence="6 7" id="KW-0472">Membrane</keyword>
<dbReference type="GO" id="GO:0005886">
    <property type="term" value="C:plasma membrane"/>
    <property type="evidence" value="ECO:0007669"/>
    <property type="project" value="UniProtKB-SubCell"/>
</dbReference>
<dbReference type="PANTHER" id="PTHR34582">
    <property type="entry name" value="UPF0702 TRANSMEMBRANE PROTEIN YCAP"/>
    <property type="match status" value="1"/>
</dbReference>
<protein>
    <submittedName>
        <fullName evidence="9">DUF421 domain-containing protein</fullName>
    </submittedName>
</protein>
<dbReference type="Gene3D" id="3.30.240.20">
    <property type="entry name" value="bsu07140 like domains"/>
    <property type="match status" value="2"/>
</dbReference>
<dbReference type="EMBL" id="JAAIWK010000016">
    <property type="protein sequence ID" value="NEY20455.1"/>
    <property type="molecule type" value="Genomic_DNA"/>
</dbReference>
<evidence type="ECO:0000256" key="6">
    <source>
        <dbReference type="ARBA" id="ARBA00023136"/>
    </source>
</evidence>
<evidence type="ECO:0000256" key="4">
    <source>
        <dbReference type="ARBA" id="ARBA00022692"/>
    </source>
</evidence>
<sequence>MENLMTIFIRTIILYVLILVIFRVMGKREIGELNVLDLVVFIMIGEMAAVAIENHHEPIIDALFPMIILLVIQLLLAFASLRSSHVRKIIDGKPSIIINKGKIDEKEMRKQRYNFDDLLMQLRSKDIDNISDVEYAILETSGKLSIIKKSKKKNKTASYTEPFIVDGHLQIANLKKHGKTESWLKSELAERGYGTIDNISFCSFQDGQFYIDLKDEN</sequence>
<dbReference type="AlphaFoldDB" id="A0A6M0P838"/>
<evidence type="ECO:0000256" key="5">
    <source>
        <dbReference type="ARBA" id="ARBA00022989"/>
    </source>
</evidence>
<comment type="similarity">
    <text evidence="2">Belongs to the UPF0702 family.</text>
</comment>
<evidence type="ECO:0000313" key="9">
    <source>
        <dbReference type="EMBL" id="NEY20455.1"/>
    </source>
</evidence>
<evidence type="ECO:0000256" key="2">
    <source>
        <dbReference type="ARBA" id="ARBA00006448"/>
    </source>
</evidence>
<evidence type="ECO:0000259" key="8">
    <source>
        <dbReference type="Pfam" id="PF04239"/>
    </source>
</evidence>
<evidence type="ECO:0000313" key="10">
    <source>
        <dbReference type="Proteomes" id="UP000476934"/>
    </source>
</evidence>
<accession>A0A6M0P838</accession>
<feature type="transmembrane region" description="Helical" evidence="7">
    <location>
        <begin position="33"/>
        <end position="52"/>
    </location>
</feature>
<comment type="caution">
    <text evidence="9">The sequence shown here is derived from an EMBL/GenBank/DDBJ whole genome shotgun (WGS) entry which is preliminary data.</text>
</comment>
<feature type="transmembrane region" description="Helical" evidence="7">
    <location>
        <begin position="6"/>
        <end position="26"/>
    </location>
</feature>
<evidence type="ECO:0000256" key="3">
    <source>
        <dbReference type="ARBA" id="ARBA00022475"/>
    </source>
</evidence>
<keyword evidence="5 7" id="KW-1133">Transmembrane helix</keyword>
<keyword evidence="10" id="KW-1185">Reference proteome</keyword>